<feature type="transmembrane region" description="Helical" evidence="1">
    <location>
        <begin position="12"/>
        <end position="30"/>
    </location>
</feature>
<evidence type="ECO:0000259" key="2">
    <source>
        <dbReference type="Pfam" id="PF07127"/>
    </source>
</evidence>
<comment type="caution">
    <text evidence="3">The sequence shown here is derived from an EMBL/GenBank/DDBJ whole genome shotgun (WGS) entry which is preliminary data.</text>
</comment>
<accession>A0A396JPA0</accession>
<dbReference type="Proteomes" id="UP000265566">
    <property type="component" value="Chromosome 1"/>
</dbReference>
<keyword evidence="1" id="KW-0812">Transmembrane</keyword>
<dbReference type="Pfam" id="PF07127">
    <property type="entry name" value="Nodulin_late"/>
    <property type="match status" value="1"/>
</dbReference>
<evidence type="ECO:0000256" key="1">
    <source>
        <dbReference type="SAM" id="Phobius"/>
    </source>
</evidence>
<dbReference type="EMBL" id="PSQE01000001">
    <property type="protein sequence ID" value="RHN79232.1"/>
    <property type="molecule type" value="Genomic_DNA"/>
</dbReference>
<dbReference type="GO" id="GO:0046872">
    <property type="term" value="F:metal ion binding"/>
    <property type="evidence" value="ECO:0007669"/>
    <property type="project" value="InterPro"/>
</dbReference>
<evidence type="ECO:0000313" key="3">
    <source>
        <dbReference type="EMBL" id="RHN79232.1"/>
    </source>
</evidence>
<dbReference type="AlphaFoldDB" id="A0A396JPA0"/>
<organism evidence="3">
    <name type="scientific">Medicago truncatula</name>
    <name type="common">Barrel medic</name>
    <name type="synonym">Medicago tribuloides</name>
    <dbReference type="NCBI Taxonomy" id="3880"/>
    <lineage>
        <taxon>Eukaryota</taxon>
        <taxon>Viridiplantae</taxon>
        <taxon>Streptophyta</taxon>
        <taxon>Embryophyta</taxon>
        <taxon>Tracheophyta</taxon>
        <taxon>Spermatophyta</taxon>
        <taxon>Magnoliopsida</taxon>
        <taxon>eudicotyledons</taxon>
        <taxon>Gunneridae</taxon>
        <taxon>Pentapetalae</taxon>
        <taxon>rosids</taxon>
        <taxon>fabids</taxon>
        <taxon>Fabales</taxon>
        <taxon>Fabaceae</taxon>
        <taxon>Papilionoideae</taxon>
        <taxon>50 kb inversion clade</taxon>
        <taxon>NPAAA clade</taxon>
        <taxon>Hologalegina</taxon>
        <taxon>IRL clade</taxon>
        <taxon>Trifolieae</taxon>
        <taxon>Medicago</taxon>
    </lineage>
</organism>
<keyword evidence="1" id="KW-0472">Membrane</keyword>
<keyword evidence="1" id="KW-1133">Transmembrane helix</keyword>
<name>A0A396JPA0_MEDTR</name>
<feature type="domain" description="Late nodulin" evidence="2">
    <location>
        <begin position="7"/>
        <end position="62"/>
    </location>
</feature>
<gene>
    <name evidence="3" type="ORF">MtrunA17_Chr1g0174961</name>
</gene>
<dbReference type="InterPro" id="IPR009810">
    <property type="entry name" value="Nodulin_late_dom"/>
</dbReference>
<reference evidence="3" key="1">
    <citation type="journal article" date="2018" name="Nat. Plants">
        <title>Whole-genome landscape of Medicago truncatula symbiotic genes.</title>
        <authorList>
            <person name="Pecrix Y."/>
            <person name="Gamas P."/>
            <person name="Carrere S."/>
        </authorList>
    </citation>
    <scope>NUCLEOTIDE SEQUENCE</scope>
    <source>
        <tissue evidence="3">Leaves</tissue>
    </source>
</reference>
<protein>
    <submittedName>
        <fullName evidence="3">Putative Late nodulin</fullName>
    </submittedName>
</protein>
<proteinExistence type="predicted"/>
<dbReference type="Gramene" id="rna2984">
    <property type="protein sequence ID" value="RHN79232.1"/>
    <property type="gene ID" value="gene2984"/>
</dbReference>
<sequence length="69" mass="7979">MQRGKNMAKTIKCLNVLILFLYMFLVLTLLDFGSSTTPTPCRTDQDCPRKKKFSVTCRKGFCAEIRHVY</sequence>